<dbReference type="AlphaFoldDB" id="A0ABD5ZM28"/>
<accession>A0ABD5ZM28</accession>
<dbReference type="InterPro" id="IPR058462">
    <property type="entry name" value="DUF8149"/>
</dbReference>
<gene>
    <name evidence="2" type="ORF">ACFQJ4_04115</name>
</gene>
<proteinExistence type="predicted"/>
<sequence length="65" mass="7044">MSDDTPTVPVVCEECATTTRVPLDEVGDALDRHNDRRHDGEAVAEVEPTVRERIADLAAADLGLE</sequence>
<name>A0ABD5ZM28_9EURY</name>
<reference evidence="2 3" key="1">
    <citation type="journal article" date="2019" name="Int. J. Syst. Evol. Microbiol.">
        <title>The Global Catalogue of Microorganisms (GCM) 10K type strain sequencing project: providing services to taxonomists for standard genome sequencing and annotation.</title>
        <authorList>
            <consortium name="The Broad Institute Genomics Platform"/>
            <consortium name="The Broad Institute Genome Sequencing Center for Infectious Disease"/>
            <person name="Wu L."/>
            <person name="Ma J."/>
        </authorList>
    </citation>
    <scope>NUCLEOTIDE SEQUENCE [LARGE SCALE GENOMIC DNA]</scope>
    <source>
        <strain evidence="2 3">DT85</strain>
    </source>
</reference>
<dbReference type="Pfam" id="PF26476">
    <property type="entry name" value="DUF8149"/>
    <property type="match status" value="1"/>
</dbReference>
<keyword evidence="3" id="KW-1185">Reference proteome</keyword>
<feature type="domain" description="DUF8149" evidence="1">
    <location>
        <begin position="2"/>
        <end position="64"/>
    </location>
</feature>
<comment type="caution">
    <text evidence="2">The sequence shown here is derived from an EMBL/GenBank/DDBJ whole genome shotgun (WGS) entry which is preliminary data.</text>
</comment>
<dbReference type="GeneID" id="79266166"/>
<dbReference type="RefSeq" id="WP_276235507.1">
    <property type="nucleotide sequence ID" value="NZ_CP119802.1"/>
</dbReference>
<protein>
    <recommendedName>
        <fullName evidence="1">DUF8149 domain-containing protein</fullName>
    </recommendedName>
</protein>
<evidence type="ECO:0000259" key="1">
    <source>
        <dbReference type="Pfam" id="PF26476"/>
    </source>
</evidence>
<dbReference type="EMBL" id="JBHTAP010000001">
    <property type="protein sequence ID" value="MFC7234498.1"/>
    <property type="molecule type" value="Genomic_DNA"/>
</dbReference>
<evidence type="ECO:0000313" key="3">
    <source>
        <dbReference type="Proteomes" id="UP001596398"/>
    </source>
</evidence>
<dbReference type="Proteomes" id="UP001596398">
    <property type="component" value="Unassembled WGS sequence"/>
</dbReference>
<organism evidence="2 3">
    <name type="scientific">Halosegnis marinus</name>
    <dbReference type="NCBI Taxonomy" id="3034023"/>
    <lineage>
        <taxon>Archaea</taxon>
        <taxon>Methanobacteriati</taxon>
        <taxon>Methanobacteriota</taxon>
        <taxon>Stenosarchaea group</taxon>
        <taxon>Halobacteria</taxon>
        <taxon>Halobacteriales</taxon>
        <taxon>Natronomonadaceae</taxon>
        <taxon>Halosegnis</taxon>
    </lineage>
</organism>
<evidence type="ECO:0000313" key="2">
    <source>
        <dbReference type="EMBL" id="MFC7234498.1"/>
    </source>
</evidence>